<dbReference type="AlphaFoldDB" id="A0A2S2DFX3"/>
<dbReference type="OrthoDB" id="8758745at2"/>
<dbReference type="EMBL" id="CP029343">
    <property type="protein sequence ID" value="AWL04241.1"/>
    <property type="molecule type" value="Genomic_DNA"/>
</dbReference>
<organism evidence="1 2">
    <name type="scientific">Massilia oculi</name>
    <dbReference type="NCBI Taxonomy" id="945844"/>
    <lineage>
        <taxon>Bacteria</taxon>
        <taxon>Pseudomonadati</taxon>
        <taxon>Pseudomonadota</taxon>
        <taxon>Betaproteobacteria</taxon>
        <taxon>Burkholderiales</taxon>
        <taxon>Oxalobacteraceae</taxon>
        <taxon>Telluria group</taxon>
        <taxon>Massilia</taxon>
    </lineage>
</organism>
<dbReference type="KEGG" id="mtim:DIR46_07205"/>
<evidence type="ECO:0000313" key="1">
    <source>
        <dbReference type="EMBL" id="AWL04241.1"/>
    </source>
</evidence>
<sequence>MAKTHYRHLIVRAVTGNRPAMVWRVIDGTALDRICERLVEAERAAEILQAKGYGKPGLLLHEVAALVPQFSPGIAALADLE</sequence>
<evidence type="ECO:0000313" key="2">
    <source>
        <dbReference type="Proteomes" id="UP000245820"/>
    </source>
</evidence>
<proteinExistence type="predicted"/>
<reference evidence="1 2" key="1">
    <citation type="submission" date="2018-05" db="EMBL/GenBank/DDBJ databases">
        <title>Complete genome sequence of Massilia oculi sp. nov. CCUG 43427T (=DSM 26321T), the type strain of M. oculi, and comparison with genome sequences of other Massilia strains.</title>
        <authorList>
            <person name="Zhu B."/>
        </authorList>
    </citation>
    <scope>NUCLEOTIDE SEQUENCE [LARGE SCALE GENOMIC DNA]</scope>
    <source>
        <strain evidence="1 2">CCUG 43427</strain>
    </source>
</reference>
<name>A0A2S2DFX3_9BURK</name>
<protein>
    <submittedName>
        <fullName evidence="1">Uncharacterized protein</fullName>
    </submittedName>
</protein>
<dbReference type="Proteomes" id="UP000245820">
    <property type="component" value="Chromosome"/>
</dbReference>
<keyword evidence="2" id="KW-1185">Reference proteome</keyword>
<dbReference type="RefSeq" id="WP_109344627.1">
    <property type="nucleotide sequence ID" value="NZ_CP029343.1"/>
</dbReference>
<accession>A0A2S2DFX3</accession>
<gene>
    <name evidence="1" type="ORF">DIR46_07205</name>
</gene>